<comment type="subcellular location">
    <subcellularLocation>
        <location evidence="1">Nucleus</location>
    </subcellularLocation>
</comment>
<keyword evidence="11" id="KW-1185">Reference proteome</keyword>
<evidence type="ECO:0000256" key="6">
    <source>
        <dbReference type="ARBA" id="ARBA00023163"/>
    </source>
</evidence>
<evidence type="ECO:0000259" key="10">
    <source>
        <dbReference type="PROSITE" id="PS50808"/>
    </source>
</evidence>
<gene>
    <name evidence="12" type="primary">LOC108741353</name>
</gene>
<dbReference type="InterPro" id="IPR036236">
    <property type="entry name" value="Znf_C2H2_sf"/>
</dbReference>
<dbReference type="InterPro" id="IPR012337">
    <property type="entry name" value="RNaseH-like_sf"/>
</dbReference>
<dbReference type="GO" id="GO:0005634">
    <property type="term" value="C:nucleus"/>
    <property type="evidence" value="ECO:0007669"/>
    <property type="project" value="UniProtKB-SubCell"/>
</dbReference>
<dbReference type="KEGG" id="apln:108741353"/>
<organism evidence="11 12">
    <name type="scientific">Agrilus planipennis</name>
    <name type="common">Emerald ash borer</name>
    <name type="synonym">Agrilus marcopoli</name>
    <dbReference type="NCBI Taxonomy" id="224129"/>
    <lineage>
        <taxon>Eukaryota</taxon>
        <taxon>Metazoa</taxon>
        <taxon>Ecdysozoa</taxon>
        <taxon>Arthropoda</taxon>
        <taxon>Hexapoda</taxon>
        <taxon>Insecta</taxon>
        <taxon>Pterygota</taxon>
        <taxon>Neoptera</taxon>
        <taxon>Endopterygota</taxon>
        <taxon>Coleoptera</taxon>
        <taxon>Polyphaga</taxon>
        <taxon>Elateriformia</taxon>
        <taxon>Buprestoidea</taxon>
        <taxon>Buprestidae</taxon>
        <taxon>Agrilinae</taxon>
        <taxon>Agrilus</taxon>
    </lineage>
</organism>
<proteinExistence type="predicted"/>
<dbReference type="InParanoid" id="A0A1W4XFU6"/>
<accession>A0A1W4XFU6</accession>
<dbReference type="Pfam" id="PF02892">
    <property type="entry name" value="zf-BED"/>
    <property type="match status" value="1"/>
</dbReference>
<evidence type="ECO:0000256" key="3">
    <source>
        <dbReference type="ARBA" id="ARBA00022771"/>
    </source>
</evidence>
<dbReference type="STRING" id="224129.A0A1W4XFU6"/>
<keyword evidence="6" id="KW-0804">Transcription</keyword>
<sequence length="441" mass="49754">MKRGPKTSSTVWEHFKRSGEKKNNVTCSICKNEFKYSGNTSNLREHLKRKHPASLFPQREPEEDADENVVTSVVDPSQEIDSSSHNSRRLFPGGSAVPIPIPTNITAKNQGKPLSKSKGSRQLRLFGSTRGDGLTPEMKDKLDKALLQMIVIDYQPLSIVENKGFINYSNNLNPHYQLPTRKLLTSVWLENLYQEESRKIKTILTDVANVAVTTDIWTSDSNKAYISVTIHFVYNNQMVSRNIATNELEDVHHTGENIARALNSIFQEWNINNKIVTVVSDNGANIKNTIRQINVHHHPCIAHTLNLTVNESLDDIPLLNTVIKKYRSLVGHFKHSVVASQILKEMQIQMNLPILKVKQDIRTRWNSCLIMMERLLKIKAPLSAAITSIPQAPEFLDTAEWQIIADCVSLLKPTEDITTVLSGEKYPTLSMVPPLIKGLQL</sequence>
<dbReference type="Proteomes" id="UP000192223">
    <property type="component" value="Unplaced"/>
</dbReference>
<dbReference type="PROSITE" id="PS50808">
    <property type="entry name" value="ZF_BED"/>
    <property type="match status" value="1"/>
</dbReference>
<evidence type="ECO:0000256" key="7">
    <source>
        <dbReference type="ARBA" id="ARBA00023242"/>
    </source>
</evidence>
<dbReference type="GO" id="GO:0009791">
    <property type="term" value="P:post-embryonic development"/>
    <property type="evidence" value="ECO:0007669"/>
    <property type="project" value="UniProtKB-ARBA"/>
</dbReference>
<evidence type="ECO:0000313" key="12">
    <source>
        <dbReference type="RefSeq" id="XP_018331652.1"/>
    </source>
</evidence>
<keyword evidence="4" id="KW-0862">Zinc</keyword>
<evidence type="ECO:0000256" key="2">
    <source>
        <dbReference type="ARBA" id="ARBA00022723"/>
    </source>
</evidence>
<protein>
    <submittedName>
        <fullName evidence="12">Zinc finger BED domain-containing protein 1-like</fullName>
    </submittedName>
</protein>
<feature type="region of interest" description="Disordered" evidence="9">
    <location>
        <begin position="40"/>
        <end position="96"/>
    </location>
</feature>
<feature type="domain" description="BED-type" evidence="10">
    <location>
        <begin position="6"/>
        <end position="58"/>
    </location>
</feature>
<evidence type="ECO:0000256" key="5">
    <source>
        <dbReference type="ARBA" id="ARBA00023015"/>
    </source>
</evidence>
<keyword evidence="7" id="KW-0539">Nucleus</keyword>
<keyword evidence="2" id="KW-0479">Metal-binding</keyword>
<feature type="compositionally biased region" description="Polar residues" evidence="9">
    <location>
        <begin position="69"/>
        <end position="85"/>
    </location>
</feature>
<dbReference type="AlphaFoldDB" id="A0A1W4XFU6"/>
<dbReference type="PANTHER" id="PTHR46481:SF10">
    <property type="entry name" value="ZINC FINGER BED DOMAIN-CONTAINING PROTEIN 39"/>
    <property type="match status" value="1"/>
</dbReference>
<keyword evidence="5" id="KW-0805">Transcription regulation</keyword>
<dbReference type="GeneID" id="108741353"/>
<dbReference type="SUPFAM" id="SSF57667">
    <property type="entry name" value="beta-beta-alpha zinc fingers"/>
    <property type="match status" value="1"/>
</dbReference>
<keyword evidence="3 8" id="KW-0863">Zinc-finger</keyword>
<evidence type="ECO:0000256" key="1">
    <source>
        <dbReference type="ARBA" id="ARBA00004123"/>
    </source>
</evidence>
<dbReference type="InterPro" id="IPR026939">
    <property type="entry name" value="ZNF706/At2g23090_sf"/>
</dbReference>
<dbReference type="GO" id="GO:0008270">
    <property type="term" value="F:zinc ion binding"/>
    <property type="evidence" value="ECO:0007669"/>
    <property type="project" value="UniProtKB-KW"/>
</dbReference>
<dbReference type="InterPro" id="IPR003656">
    <property type="entry name" value="Znf_BED"/>
</dbReference>
<dbReference type="InterPro" id="IPR052035">
    <property type="entry name" value="ZnF_BED_domain_contain"/>
</dbReference>
<dbReference type="SUPFAM" id="SSF140996">
    <property type="entry name" value="Hermes dimerisation domain"/>
    <property type="match status" value="1"/>
</dbReference>
<evidence type="ECO:0000256" key="4">
    <source>
        <dbReference type="ARBA" id="ARBA00022833"/>
    </source>
</evidence>
<dbReference type="SUPFAM" id="SSF53098">
    <property type="entry name" value="Ribonuclease H-like"/>
    <property type="match status" value="1"/>
</dbReference>
<evidence type="ECO:0000313" key="11">
    <source>
        <dbReference type="Proteomes" id="UP000192223"/>
    </source>
</evidence>
<name>A0A1W4XFU6_AGRPL</name>
<evidence type="ECO:0000256" key="9">
    <source>
        <dbReference type="SAM" id="MobiDB-lite"/>
    </source>
</evidence>
<dbReference type="OrthoDB" id="1869581at2759"/>
<evidence type="ECO:0000256" key="8">
    <source>
        <dbReference type="PROSITE-ProRule" id="PRU00027"/>
    </source>
</evidence>
<dbReference type="SMART" id="SM00614">
    <property type="entry name" value="ZnF_BED"/>
    <property type="match status" value="1"/>
</dbReference>
<dbReference type="Gene3D" id="4.10.1050.10">
    <property type="entry name" value="At2g23090-like"/>
    <property type="match status" value="1"/>
</dbReference>
<dbReference type="GO" id="GO:0003677">
    <property type="term" value="F:DNA binding"/>
    <property type="evidence" value="ECO:0007669"/>
    <property type="project" value="InterPro"/>
</dbReference>
<reference evidence="12" key="1">
    <citation type="submission" date="2025-08" db="UniProtKB">
        <authorList>
            <consortium name="RefSeq"/>
        </authorList>
    </citation>
    <scope>IDENTIFICATION</scope>
    <source>
        <tissue evidence="12">Entire body</tissue>
    </source>
</reference>
<dbReference type="PANTHER" id="PTHR46481">
    <property type="entry name" value="ZINC FINGER BED DOMAIN-CONTAINING PROTEIN 4"/>
    <property type="match status" value="1"/>
</dbReference>
<dbReference type="RefSeq" id="XP_018331652.1">
    <property type="nucleotide sequence ID" value="XM_018476150.2"/>
</dbReference>